<dbReference type="OrthoDB" id="5337216at2"/>
<dbReference type="InterPro" id="IPR011256">
    <property type="entry name" value="Reg_factor_effector_dom_sf"/>
</dbReference>
<feature type="domain" description="AraC effector-binding" evidence="1">
    <location>
        <begin position="1"/>
        <end position="149"/>
    </location>
</feature>
<dbReference type="InterPro" id="IPR029442">
    <property type="entry name" value="GyrI-like"/>
</dbReference>
<evidence type="ECO:0000259" key="1">
    <source>
        <dbReference type="SMART" id="SM00871"/>
    </source>
</evidence>
<dbReference type="SMART" id="SM00871">
    <property type="entry name" value="AraC_E_bind"/>
    <property type="match status" value="1"/>
</dbReference>
<keyword evidence="3" id="KW-1185">Reference proteome</keyword>
<dbReference type="AlphaFoldDB" id="A0A1E5HAE5"/>
<dbReference type="Pfam" id="PF06445">
    <property type="entry name" value="GyrI-like"/>
    <property type="match status" value="1"/>
</dbReference>
<name>A0A1E5HAE5_9ENTE</name>
<dbReference type="SUPFAM" id="SSF55136">
    <property type="entry name" value="Probable bacterial effector-binding domain"/>
    <property type="match status" value="1"/>
</dbReference>
<dbReference type="Proteomes" id="UP000094469">
    <property type="component" value="Unassembled WGS sequence"/>
</dbReference>
<organism evidence="2 3">
    <name type="scientific">Enterococcus ureilyticus</name>
    <dbReference type="NCBI Taxonomy" id="1131292"/>
    <lineage>
        <taxon>Bacteria</taxon>
        <taxon>Bacillati</taxon>
        <taxon>Bacillota</taxon>
        <taxon>Bacilli</taxon>
        <taxon>Lactobacillales</taxon>
        <taxon>Enterococcaceae</taxon>
        <taxon>Enterococcus</taxon>
    </lineage>
</organism>
<dbReference type="RefSeq" id="WP_069640478.1">
    <property type="nucleotide sequence ID" value="NZ_JAFBEZ010000007.1"/>
</dbReference>
<dbReference type="PANTHER" id="PTHR40055">
    <property type="entry name" value="TRANSCRIPTIONAL REGULATOR YGIV-RELATED"/>
    <property type="match status" value="1"/>
</dbReference>
<evidence type="ECO:0000313" key="2">
    <source>
        <dbReference type="EMBL" id="OEG21918.1"/>
    </source>
</evidence>
<sequence length="149" mass="17399">MKIDIIPSQRIFYLRRIGGYGKANKELMTTFKERVKAENLFDEETIIYGIAWSEPNTPKEKCIYDVCVVVSVEQNNIEGMEETILKNGKYAIFKVNHTDEAVQEFWMALMKPDFQKKHSITIDFKRSILERYAVNQIEAGYCEFCVPIN</sequence>
<dbReference type="PANTHER" id="PTHR40055:SF1">
    <property type="entry name" value="TRANSCRIPTIONAL REGULATOR YGIV-RELATED"/>
    <property type="match status" value="1"/>
</dbReference>
<dbReference type="EMBL" id="MIKC01000034">
    <property type="protein sequence ID" value="OEG21918.1"/>
    <property type="molecule type" value="Genomic_DNA"/>
</dbReference>
<dbReference type="InterPro" id="IPR050908">
    <property type="entry name" value="SmbC-like"/>
</dbReference>
<protein>
    <recommendedName>
        <fullName evidence="1">AraC effector-binding domain-containing protein</fullName>
    </recommendedName>
</protein>
<accession>A0A1E5HAE5</accession>
<evidence type="ECO:0000313" key="3">
    <source>
        <dbReference type="Proteomes" id="UP000094469"/>
    </source>
</evidence>
<dbReference type="Gene3D" id="3.20.80.10">
    <property type="entry name" value="Regulatory factor, effector binding domain"/>
    <property type="match status" value="1"/>
</dbReference>
<reference evidence="3" key="1">
    <citation type="submission" date="2016-09" db="EMBL/GenBank/DDBJ databases">
        <authorList>
            <person name="Gulvik C.A."/>
        </authorList>
    </citation>
    <scope>NUCLEOTIDE SEQUENCE [LARGE SCALE GENOMIC DNA]</scope>
    <source>
        <strain evidence="3">LMG 26676</strain>
    </source>
</reference>
<proteinExistence type="predicted"/>
<comment type="caution">
    <text evidence="2">The sequence shown here is derived from an EMBL/GenBank/DDBJ whole genome shotgun (WGS) entry which is preliminary data.</text>
</comment>
<gene>
    <name evidence="2" type="ORF">BCR24_04230</name>
</gene>
<dbReference type="STRING" id="1131292.BCR24_04230"/>
<dbReference type="InterPro" id="IPR010499">
    <property type="entry name" value="AraC_E-bd"/>
</dbReference>